<dbReference type="KEGG" id="mbe:MBM_08789"/>
<name>K1WL92_MARBU</name>
<dbReference type="EMBL" id="JH921452">
    <property type="protein sequence ID" value="EKD13027.1"/>
    <property type="molecule type" value="Genomic_DNA"/>
</dbReference>
<dbReference type="Proteomes" id="UP000006753">
    <property type="component" value="Unassembled WGS sequence"/>
</dbReference>
<evidence type="ECO:0000313" key="2">
    <source>
        <dbReference type="EMBL" id="EKD13027.1"/>
    </source>
</evidence>
<keyword evidence="3" id="KW-1185">Reference proteome</keyword>
<proteinExistence type="predicted"/>
<dbReference type="eggNOG" id="ENOG502QUCG">
    <property type="taxonomic scope" value="Eukaryota"/>
</dbReference>
<dbReference type="OMA" id="WLLQTLW"/>
<dbReference type="HOGENOM" id="CLU_019062_0_0_1"/>
<dbReference type="OrthoDB" id="2922289at2759"/>
<dbReference type="PANTHER" id="PTHR40788">
    <property type="entry name" value="CLR5 DOMAIN-CONTAINING PROTEIN-RELATED"/>
    <property type="match status" value="1"/>
</dbReference>
<dbReference type="AlphaFoldDB" id="K1WL92"/>
<organism evidence="2 3">
    <name type="scientific">Marssonina brunnea f. sp. multigermtubi (strain MB_m1)</name>
    <name type="common">Marssonina leaf spot fungus</name>
    <dbReference type="NCBI Taxonomy" id="1072389"/>
    <lineage>
        <taxon>Eukaryota</taxon>
        <taxon>Fungi</taxon>
        <taxon>Dikarya</taxon>
        <taxon>Ascomycota</taxon>
        <taxon>Pezizomycotina</taxon>
        <taxon>Leotiomycetes</taxon>
        <taxon>Helotiales</taxon>
        <taxon>Drepanopezizaceae</taxon>
        <taxon>Drepanopeziza</taxon>
    </lineage>
</organism>
<evidence type="ECO:0000313" key="3">
    <source>
        <dbReference type="Proteomes" id="UP000006753"/>
    </source>
</evidence>
<feature type="region of interest" description="Disordered" evidence="1">
    <location>
        <begin position="700"/>
        <end position="732"/>
    </location>
</feature>
<dbReference type="PANTHER" id="PTHR40788:SF2">
    <property type="entry name" value="CLR5 DOMAIN-CONTAINING PROTEIN"/>
    <property type="match status" value="1"/>
</dbReference>
<dbReference type="InParanoid" id="K1WL92"/>
<reference evidence="2 3" key="1">
    <citation type="journal article" date="2012" name="BMC Genomics">
        <title>Sequencing the genome of Marssonina brunnea reveals fungus-poplar co-evolution.</title>
        <authorList>
            <person name="Zhu S."/>
            <person name="Cao Y.-Z."/>
            <person name="Jiang C."/>
            <person name="Tan B.-Y."/>
            <person name="Wang Z."/>
            <person name="Feng S."/>
            <person name="Zhang L."/>
            <person name="Su X.-H."/>
            <person name="Brejova B."/>
            <person name="Vinar T."/>
            <person name="Xu M."/>
            <person name="Wang M.-X."/>
            <person name="Zhang S.-G."/>
            <person name="Huang M.-R."/>
            <person name="Wu R."/>
            <person name="Zhou Y."/>
        </authorList>
    </citation>
    <scope>NUCLEOTIDE SEQUENCE [LARGE SCALE GENOMIC DNA]</scope>
    <source>
        <strain evidence="2 3">MB_m1</strain>
    </source>
</reference>
<sequence length="803" mass="92631">MPDAPNIPAFTKLDDVDDFDRKDPEKWFKERAQQGQVVMPSSFLSPSEAKEEVKSRAASIWSNYDLLGQILDRHEATIRKRWLKKTKKQQKSILLAAWPEMAPFHRPDFGALELEASVGRPDGKTKFREWYLWPVMNLEDLTVRRSLLHFLHSRGRNQPSAFARSDYIRTKIARSTGAVGAPLLLEHTIYLDGDTATSYGRLASWKDDMNALDDVMHDRSFNFGYGLITLEIQDRIMQFLIDCCRLILHDMNESTSLIDPQFAVQGTLPPVTTDTSEYPTTVTLAIERQYRAPRSFEYKRMRGIIGAKLSEAEDHILLLREDPSYYKDTITEFGQHRNERLIDTNGHDHPVGPRGSQDHACFWERVIAHMTEDAYLSLIDWNIIEKQLAVLETLQEKYISIISPQKRLPDEYLHAFLTFKQMLMEAQRRVMKNLQNDAPASPPLRGHYVRQPPSPHSTLTIIQMLPLTLGSDNLLFKLQALSDPDKTHQYGLSDMLDDLERFIIEYPGEKCRLSSRVMNLISNLGFFAQIRDEIENYQPWASSMEYEFSKLHKGVVEEVFEKFKVRQVIENNIMYVSTGLETLGAPISPFEDRDIRFYYPIEKQRTKENHQAMRKAEQDLDAFWKKFDTKFRYKVGETLNEIVGGFLFENRDLKRTPEWVEPINITPAPKRSKQEATEELFSGLDLDTKTSVSTKVSATVKTKNGTGGQASNPQAGADDSEAEAQPSKKTTRRTLFFIHNQADTPGEILWTDSLHAMDKMGFRVEKLIHEPYLQSKIPYKTSRQMGRRLSRAYGWHIGWFVMA</sequence>
<accession>K1WL92</accession>
<gene>
    <name evidence="2" type="ORF">MBM_08789</name>
</gene>
<evidence type="ECO:0000256" key="1">
    <source>
        <dbReference type="SAM" id="MobiDB-lite"/>
    </source>
</evidence>
<protein>
    <submittedName>
        <fullName evidence="2">Uncharacterized protein</fullName>
    </submittedName>
</protein>